<protein>
    <submittedName>
        <fullName evidence="3">Nicotinamidase</fullName>
    </submittedName>
</protein>
<dbReference type="EMBL" id="BMCK01000006">
    <property type="protein sequence ID" value="GGD31071.1"/>
    <property type="molecule type" value="Genomic_DNA"/>
</dbReference>
<dbReference type="Gene3D" id="3.40.50.850">
    <property type="entry name" value="Isochorismatase-like"/>
    <property type="match status" value="1"/>
</dbReference>
<accession>A0ABQ1QLS2</accession>
<reference evidence="4" key="1">
    <citation type="journal article" date="2019" name="Int. J. Syst. Evol. Microbiol.">
        <title>The Global Catalogue of Microorganisms (GCM) 10K type strain sequencing project: providing services to taxonomists for standard genome sequencing and annotation.</title>
        <authorList>
            <consortium name="The Broad Institute Genomics Platform"/>
            <consortium name="The Broad Institute Genome Sequencing Center for Infectious Disease"/>
            <person name="Wu L."/>
            <person name="Ma J."/>
        </authorList>
    </citation>
    <scope>NUCLEOTIDE SEQUENCE [LARGE SCALE GENOMIC DNA]</scope>
    <source>
        <strain evidence="4">CCM 7403</strain>
    </source>
</reference>
<dbReference type="Proteomes" id="UP000630594">
    <property type="component" value="Unassembled WGS sequence"/>
</dbReference>
<dbReference type="CDD" id="cd00431">
    <property type="entry name" value="cysteine_hydrolases"/>
    <property type="match status" value="1"/>
</dbReference>
<evidence type="ECO:0000259" key="2">
    <source>
        <dbReference type="Pfam" id="PF00857"/>
    </source>
</evidence>
<name>A0ABQ1QLS2_9ACTN</name>
<keyword evidence="1" id="KW-0378">Hydrolase</keyword>
<dbReference type="SUPFAM" id="SSF52499">
    <property type="entry name" value="Isochorismatase-like hydrolases"/>
    <property type="match status" value="1"/>
</dbReference>
<organism evidence="3 4">
    <name type="scientific">Nocardioides daphniae</name>
    <dbReference type="NCBI Taxonomy" id="402297"/>
    <lineage>
        <taxon>Bacteria</taxon>
        <taxon>Bacillati</taxon>
        <taxon>Actinomycetota</taxon>
        <taxon>Actinomycetes</taxon>
        <taxon>Propionibacteriales</taxon>
        <taxon>Nocardioidaceae</taxon>
        <taxon>Nocardioides</taxon>
    </lineage>
</organism>
<comment type="caution">
    <text evidence="3">The sequence shown here is derived from an EMBL/GenBank/DDBJ whole genome shotgun (WGS) entry which is preliminary data.</text>
</comment>
<dbReference type="InterPro" id="IPR050272">
    <property type="entry name" value="Isochorismatase-like_hydrls"/>
</dbReference>
<feature type="domain" description="Isochorismatase-like" evidence="2">
    <location>
        <begin position="3"/>
        <end position="166"/>
    </location>
</feature>
<proteinExistence type="predicted"/>
<dbReference type="RefSeq" id="WP_188422470.1">
    <property type="nucleotide sequence ID" value="NZ_BMCK01000006.1"/>
</dbReference>
<gene>
    <name evidence="3" type="ORF">GCM10007231_33260</name>
</gene>
<dbReference type="InterPro" id="IPR000868">
    <property type="entry name" value="Isochorismatase-like_dom"/>
</dbReference>
<dbReference type="Pfam" id="PF00857">
    <property type="entry name" value="Isochorismatase"/>
    <property type="match status" value="1"/>
</dbReference>
<dbReference type="PANTHER" id="PTHR43540">
    <property type="entry name" value="PEROXYUREIDOACRYLATE/UREIDOACRYLATE AMIDOHYDROLASE-RELATED"/>
    <property type="match status" value="1"/>
</dbReference>
<sequence>MQCLILIDLQEDFFNPPPMRPQRAGVVEAAHEWVAWARKRSLPVIEVRTVNPLDPATWALNMREDGQPVVLAGTEGAMRLHELDFEPDAIVEKRRDDAFHDTGLGDLLAAHSVDAAVIGGVSTEACVAMTAASAYAHDIRVAIAGGAVASPDLEAHHLALDWLRGQYRQQVITPT</sequence>
<dbReference type="PANTHER" id="PTHR43540:SF6">
    <property type="entry name" value="ISOCHORISMATASE-LIKE DOMAIN-CONTAINING PROTEIN"/>
    <property type="match status" value="1"/>
</dbReference>
<evidence type="ECO:0000313" key="3">
    <source>
        <dbReference type="EMBL" id="GGD31071.1"/>
    </source>
</evidence>
<evidence type="ECO:0000313" key="4">
    <source>
        <dbReference type="Proteomes" id="UP000630594"/>
    </source>
</evidence>
<evidence type="ECO:0000256" key="1">
    <source>
        <dbReference type="ARBA" id="ARBA00022801"/>
    </source>
</evidence>
<dbReference type="InterPro" id="IPR036380">
    <property type="entry name" value="Isochorismatase-like_sf"/>
</dbReference>
<keyword evidence="4" id="KW-1185">Reference proteome</keyword>